<feature type="domain" description="SLH" evidence="4">
    <location>
        <begin position="1130"/>
        <end position="1193"/>
    </location>
</feature>
<sequence length="1300" mass="145358">MKSFKRILSLIVIVVILATINPYYYKVAYAANADISPQEAPERLRVEAINAEEPPIGYNEFDGYYVDLKWDQVTFPNDSISGYINVHLQEVNKPYKPAVTVELRERDIPGGTTQIRLKNLKSGTIYYATLTAYHTHSNGNTTYNSALSVESNKVKFMTDMNLIGSSYGVSQLKIEWDDVWNVGRRIDYKLYVSETPEFNNVQPIYVGEGQIEPLGPIKVNQISGRLEYVLTVNDPGRVYYIKIVPDIVEAILKKTDESSVIMVSSFIIARTSKISETDEGSIWRFDWSAVVTGLSSTDMTISYQIFRGDVENNDVPQYMASVDDTNFFITLPPGENRYYYTIIASITKNGEDVYPGIKIKSDRILLNEHDIITTPGVPDITDLFERVTGDTIISYEDELKPNSATVLWRVPQKGDGSIDTEISYDIWLIDNPNLLDNPPEGNRIERDFKPSSANLIINGTEIKGYKYTVSNLTANSTYYFKIIAKKSLVDYVDGRLQSVVKKSDPAVKVIITPSEGPIDQPLIPGRPPFSIKMTDEGQSAITATTATIRLKNKWYEKFNDEIGKWEYVRTEKLSQDDIPVYSPTPETLDGKNYRVVEYDSGVTIDVGCVEYIEGMSYNDIENITANKITGFPVTPNDAAENGSLNPDGRKHNVDITLTNLIPNTTYIIWVRAARRSVSLISGPSDPIVITTDPDVVPPIVKPTVPIFNYGLAGDTFVDLGWNFNNNYKYTLKYGTVENINSTTGTVQISPEDLANANFYRIKNLLQDTLYFFWVQAETITGGSKSEWSDSYILKTLPLNPPETPAGFGVKNGDDAITKNSITFEWVMDEGMEYKLEVASDVNYKNMTEYKCKNVSEFKVESLKSNFRYYARLYAYDPKKQAYSAPTQSITVRTERSDDDYDSDQDIENILTGEFVVVDPKLINNIWNISITGSNADRFVEHMQNDKVIDYKIDLTNPPAKASNIKITIGSKVLDAMAVLKENMVITADSDTDGKLQFIFGNDMLAEKTRMSLSKKVGEFNYELSIVFPGTNEKEGSSNLEFKTSDVIIGLTANGKGSLSTVQKFDQPMKILFPYTDYSWYREGKTSGYGFDNESMKWNKLKTSAVFDENAGKGFVKVNAEKPGNIAVAEPGKSYYDDISGNWAESSINNVASKCNLKSIEGSSFNPDKNISLGEAVKLMLDVMNVNYGNDYMTKASRAKIITESEIGNQGNNCTREKAIAMISRLYEIKTGKSANASSSENTGFKDIGAVSEKYAKQVNFAIQNGIVTKRDTNYLNPSGTVTRAEEAAMIEKLLILTGEL</sequence>
<gene>
    <name evidence="5" type="ORF">Bccel_5645</name>
</gene>
<name>A0A0L6JXS9_9FIRM</name>
<keyword evidence="6" id="KW-1185">Reference proteome</keyword>
<evidence type="ECO:0000313" key="5">
    <source>
        <dbReference type="EMBL" id="KNY30365.1"/>
    </source>
</evidence>
<dbReference type="PATRIC" id="fig|398512.5.peg.5920"/>
<evidence type="ECO:0000256" key="2">
    <source>
        <dbReference type="SAM" id="Phobius"/>
    </source>
</evidence>
<evidence type="ECO:0000313" key="6">
    <source>
        <dbReference type="Proteomes" id="UP000036923"/>
    </source>
</evidence>
<dbReference type="PROSITE" id="PS51272">
    <property type="entry name" value="SLH"/>
    <property type="match status" value="2"/>
</dbReference>
<dbReference type="Proteomes" id="UP000036923">
    <property type="component" value="Unassembled WGS sequence"/>
</dbReference>
<dbReference type="PROSITE" id="PS50853">
    <property type="entry name" value="FN3"/>
    <property type="match status" value="2"/>
</dbReference>
<dbReference type="Gene3D" id="2.60.40.10">
    <property type="entry name" value="Immunoglobulins"/>
    <property type="match status" value="3"/>
</dbReference>
<comment type="caution">
    <text evidence="5">The sequence shown here is derived from an EMBL/GenBank/DDBJ whole genome shotgun (WGS) entry which is preliminary data.</text>
</comment>
<feature type="transmembrane region" description="Helical" evidence="2">
    <location>
        <begin position="7"/>
        <end position="25"/>
    </location>
</feature>
<dbReference type="CDD" id="cd00063">
    <property type="entry name" value="FN3"/>
    <property type="match status" value="3"/>
</dbReference>
<dbReference type="SMART" id="SM00060">
    <property type="entry name" value="FN3"/>
    <property type="match status" value="5"/>
</dbReference>
<evidence type="ECO:0000256" key="1">
    <source>
        <dbReference type="ARBA" id="ARBA00022737"/>
    </source>
</evidence>
<reference evidence="6" key="1">
    <citation type="submission" date="2015-07" db="EMBL/GenBank/DDBJ databases">
        <title>Near-Complete Genome Sequence of the Cellulolytic Bacterium Bacteroides (Pseudobacteroides) cellulosolvens ATCC 35603.</title>
        <authorList>
            <person name="Dassa B."/>
            <person name="Utturkar S.M."/>
            <person name="Klingeman D.M."/>
            <person name="Hurt R.A."/>
            <person name="Keller M."/>
            <person name="Xu J."/>
            <person name="Reddy Y.H.K."/>
            <person name="Borovok I."/>
            <person name="Grinberg I.R."/>
            <person name="Lamed R."/>
            <person name="Zhivin O."/>
            <person name="Bayer E.A."/>
            <person name="Brown S.D."/>
        </authorList>
    </citation>
    <scope>NUCLEOTIDE SEQUENCE [LARGE SCALE GENOMIC DNA]</scope>
    <source>
        <strain evidence="6">DSM 2933</strain>
    </source>
</reference>
<evidence type="ECO:0000259" key="3">
    <source>
        <dbReference type="PROSITE" id="PS50853"/>
    </source>
</evidence>
<dbReference type="InterPro" id="IPR001119">
    <property type="entry name" value="SLH_dom"/>
</dbReference>
<dbReference type="OrthoDB" id="1735978at2"/>
<keyword evidence="2" id="KW-0472">Membrane</keyword>
<dbReference type="RefSeq" id="WP_036939980.1">
    <property type="nucleotide sequence ID" value="NZ_JQKC01000010.1"/>
</dbReference>
<organism evidence="5 6">
    <name type="scientific">Pseudobacteroides cellulosolvens ATCC 35603 = DSM 2933</name>
    <dbReference type="NCBI Taxonomy" id="398512"/>
    <lineage>
        <taxon>Bacteria</taxon>
        <taxon>Bacillati</taxon>
        <taxon>Bacillota</taxon>
        <taxon>Clostridia</taxon>
        <taxon>Eubacteriales</taxon>
        <taxon>Oscillospiraceae</taxon>
        <taxon>Pseudobacteroides</taxon>
    </lineage>
</organism>
<dbReference type="InterPro" id="IPR050964">
    <property type="entry name" value="Striated_Muscle_Regulatory"/>
</dbReference>
<evidence type="ECO:0000259" key="4">
    <source>
        <dbReference type="PROSITE" id="PS51272"/>
    </source>
</evidence>
<feature type="domain" description="Fibronectin type-III" evidence="3">
    <location>
        <begin position="800"/>
        <end position="896"/>
    </location>
</feature>
<dbReference type="InterPro" id="IPR013783">
    <property type="entry name" value="Ig-like_fold"/>
</dbReference>
<proteinExistence type="predicted"/>
<accession>A0A0L6JXS9</accession>
<dbReference type="PANTHER" id="PTHR13817:SF166">
    <property type="entry name" value="NEURONAL IGCAM-RELATED"/>
    <property type="match status" value="1"/>
</dbReference>
<dbReference type="Pfam" id="PF00395">
    <property type="entry name" value="SLH"/>
    <property type="match status" value="1"/>
</dbReference>
<dbReference type="eggNOG" id="COG5492">
    <property type="taxonomic scope" value="Bacteria"/>
</dbReference>
<protein>
    <submittedName>
        <fullName evidence="5">S-layer domain-containing protein</fullName>
    </submittedName>
</protein>
<feature type="domain" description="SLH" evidence="4">
    <location>
        <begin position="1241"/>
        <end position="1300"/>
    </location>
</feature>
<dbReference type="SUPFAM" id="SSF49265">
    <property type="entry name" value="Fibronectin type III"/>
    <property type="match status" value="2"/>
</dbReference>
<dbReference type="STRING" id="398512.Bccel_5645"/>
<dbReference type="EMBL" id="LGTC01000001">
    <property type="protein sequence ID" value="KNY30365.1"/>
    <property type="molecule type" value="Genomic_DNA"/>
</dbReference>
<dbReference type="InterPro" id="IPR036116">
    <property type="entry name" value="FN3_sf"/>
</dbReference>
<dbReference type="InterPro" id="IPR003961">
    <property type="entry name" value="FN3_dom"/>
</dbReference>
<keyword evidence="2" id="KW-1133">Transmembrane helix</keyword>
<dbReference type="PANTHER" id="PTHR13817">
    <property type="entry name" value="TITIN"/>
    <property type="match status" value="1"/>
</dbReference>
<keyword evidence="2" id="KW-0812">Transmembrane</keyword>
<keyword evidence="1" id="KW-0677">Repeat</keyword>
<feature type="domain" description="Fibronectin type-III" evidence="3">
    <location>
        <begin position="698"/>
        <end position="798"/>
    </location>
</feature>